<dbReference type="SUPFAM" id="SSF55124">
    <property type="entry name" value="Nitrite/Sulfite reductase N-terminal domain-like"/>
    <property type="match status" value="2"/>
</dbReference>
<organism evidence="9 10">
    <name type="scientific">Marinithermus hydrothermalis (strain DSM 14884 / JCM 11576 / T1)</name>
    <dbReference type="NCBI Taxonomy" id="869210"/>
    <lineage>
        <taxon>Bacteria</taxon>
        <taxon>Thermotogati</taxon>
        <taxon>Deinococcota</taxon>
        <taxon>Deinococci</taxon>
        <taxon>Thermales</taxon>
        <taxon>Thermaceae</taxon>
        <taxon>Marinithermus</taxon>
    </lineage>
</organism>
<keyword evidence="10" id="KW-1185">Reference proteome</keyword>
<dbReference type="InterPro" id="IPR006066">
    <property type="entry name" value="NO2/SO3_Rdtase_FeS/sirohaem_BS"/>
</dbReference>
<dbReference type="GO" id="GO:0020037">
    <property type="term" value="F:heme binding"/>
    <property type="evidence" value="ECO:0007669"/>
    <property type="project" value="InterPro"/>
</dbReference>
<dbReference type="InterPro" id="IPR036136">
    <property type="entry name" value="Nit/Sulf_reduc_fer-like_dom_sf"/>
</dbReference>
<dbReference type="KEGG" id="mhd:Marky_1871"/>
<gene>
    <name evidence="9" type="ordered locus">Marky_1871</name>
</gene>
<keyword evidence="3" id="KW-0479">Metal-binding</keyword>
<accession>F2NR24</accession>
<dbReference type="SUPFAM" id="SSF56014">
    <property type="entry name" value="Nitrite and sulphite reductase 4Fe-4S domain-like"/>
    <property type="match status" value="2"/>
</dbReference>
<dbReference type="Pfam" id="PF01077">
    <property type="entry name" value="NIR_SIR"/>
    <property type="match status" value="2"/>
</dbReference>
<dbReference type="PANTHER" id="PTHR32439:SF9">
    <property type="entry name" value="BLR3264 PROTEIN"/>
    <property type="match status" value="1"/>
</dbReference>
<keyword evidence="6" id="KW-0411">Iron-sulfur</keyword>
<evidence type="ECO:0000256" key="2">
    <source>
        <dbReference type="ARBA" id="ARBA00022617"/>
    </source>
</evidence>
<dbReference type="STRING" id="869210.Marky_1871"/>
<evidence type="ECO:0000256" key="1">
    <source>
        <dbReference type="ARBA" id="ARBA00022485"/>
    </source>
</evidence>
<dbReference type="Gene3D" id="3.90.480.10">
    <property type="entry name" value="Sulfite Reductase Hemoprotein,Domain 2"/>
    <property type="match status" value="1"/>
</dbReference>
<protein>
    <submittedName>
        <fullName evidence="9">Ferredoxin--nitrite reductase</fullName>
        <ecNumber evidence="9">1.7.7.1</ecNumber>
    </submittedName>
</protein>
<name>F2NR24_MARHT</name>
<evidence type="ECO:0000313" key="10">
    <source>
        <dbReference type="Proteomes" id="UP000007030"/>
    </source>
</evidence>
<evidence type="ECO:0000256" key="5">
    <source>
        <dbReference type="ARBA" id="ARBA00023004"/>
    </source>
</evidence>
<evidence type="ECO:0000313" key="9">
    <source>
        <dbReference type="EMBL" id="AEB12602.1"/>
    </source>
</evidence>
<dbReference type="HOGENOM" id="CLU_015667_1_1_0"/>
<feature type="domain" description="Nitrite/sulphite reductase 4Fe-4S" evidence="7">
    <location>
        <begin position="394"/>
        <end position="540"/>
    </location>
</feature>
<dbReference type="EC" id="1.7.7.1" evidence="9"/>
<keyword evidence="1" id="KW-0004">4Fe-4S</keyword>
<dbReference type="InterPro" id="IPR005117">
    <property type="entry name" value="NiRdtase/SiRdtase_haem-b_fer"/>
</dbReference>
<dbReference type="InterPro" id="IPR051329">
    <property type="entry name" value="NIR_SIR_4Fe-4S"/>
</dbReference>
<dbReference type="Proteomes" id="UP000007030">
    <property type="component" value="Chromosome"/>
</dbReference>
<dbReference type="EMBL" id="CP002630">
    <property type="protein sequence ID" value="AEB12602.1"/>
    <property type="molecule type" value="Genomic_DNA"/>
</dbReference>
<dbReference type="Gene3D" id="3.30.413.10">
    <property type="entry name" value="Sulfite Reductase Hemoprotein, domain 1"/>
    <property type="match status" value="2"/>
</dbReference>
<evidence type="ECO:0000259" key="7">
    <source>
        <dbReference type="Pfam" id="PF01077"/>
    </source>
</evidence>
<keyword evidence="5" id="KW-0408">Iron</keyword>
<evidence type="ECO:0000256" key="3">
    <source>
        <dbReference type="ARBA" id="ARBA00022723"/>
    </source>
</evidence>
<dbReference type="GO" id="GO:0051539">
    <property type="term" value="F:4 iron, 4 sulfur cluster binding"/>
    <property type="evidence" value="ECO:0007669"/>
    <property type="project" value="UniProtKB-KW"/>
</dbReference>
<dbReference type="InterPro" id="IPR006067">
    <property type="entry name" value="NO2/SO3_Rdtase_4Fe4S_dom"/>
</dbReference>
<keyword evidence="2" id="KW-0349">Heme</keyword>
<proteinExistence type="predicted"/>
<dbReference type="Pfam" id="PF03460">
    <property type="entry name" value="NIR_SIR_ferr"/>
    <property type="match status" value="2"/>
</dbReference>
<dbReference type="InterPro" id="IPR045854">
    <property type="entry name" value="NO2/SO3_Rdtase_4Fe4S_sf"/>
</dbReference>
<evidence type="ECO:0000259" key="8">
    <source>
        <dbReference type="Pfam" id="PF03460"/>
    </source>
</evidence>
<dbReference type="eggNOG" id="COG0155">
    <property type="taxonomic scope" value="Bacteria"/>
</dbReference>
<dbReference type="GO" id="GO:0048307">
    <property type="term" value="F:ferredoxin-nitrite reductase activity"/>
    <property type="evidence" value="ECO:0007669"/>
    <property type="project" value="UniProtKB-EC"/>
</dbReference>
<sequence>MNLLEDPAQAAEIAHLERMIARLEAGLEDPLDFQRYRLENGIYGIRGASDRHMVRVKLPFGRVTPEQLEALAEAADRFTPHRKAHLTTRQAVQLHHVQRRDLPELLRHLARAGLTTREACGNTVRNVTACPYAGIAPDEPFDVTPYAEATFRYFLRHPVAQNLPRKFKIAFEGCRTDHARVAIHDIGAVAVRDAEGRPGFRIHVGGGLGAAPRAAVLLEPFTPAEDLIPTIEAVLRVFDRHGNRKVRTQARLKFLVKQWGADALREAVLAERRVVKATRSGRALTAQPTLEEEGPPELEPLPAVGAVPPGFAEWAATNVVPQRQAGWATVIVRCPLGDVTSDQLRALARIARRYNGGRVRSAITQNLLLRWVPEAALPQVYAALHAAGLAAAGGHTLADVTRCPGADTCNLAITRSRGLAQALQGLLETELRAHPALKDLTLKISGCPNSCGQHHIADIGFYGAARTVDGREVPHYVLLLGGGTTLEGARFGKPVARIPARRVPEAVRAVLERYLAERQEGEGFTAFVDRVGPASFKPLLEPFTQVPPYAEAPEFYTDLGGEGAFRVQVGEGECGV</sequence>
<dbReference type="AlphaFoldDB" id="F2NR24"/>
<feature type="domain" description="Nitrite/Sulfite reductase ferredoxin-like" evidence="8">
    <location>
        <begin position="321"/>
        <end position="387"/>
    </location>
</feature>
<keyword evidence="4 9" id="KW-0560">Oxidoreductase</keyword>
<feature type="domain" description="Nitrite/sulphite reductase 4Fe-4S" evidence="7">
    <location>
        <begin position="120"/>
        <end position="270"/>
    </location>
</feature>
<dbReference type="PANTHER" id="PTHR32439">
    <property type="entry name" value="FERREDOXIN--NITRITE REDUCTASE, CHLOROPLASTIC"/>
    <property type="match status" value="1"/>
</dbReference>
<evidence type="ECO:0000256" key="6">
    <source>
        <dbReference type="ARBA" id="ARBA00023014"/>
    </source>
</evidence>
<feature type="domain" description="Nitrite/Sulfite reductase ferredoxin-like" evidence="8">
    <location>
        <begin position="51"/>
        <end position="111"/>
    </location>
</feature>
<dbReference type="GO" id="GO:0046872">
    <property type="term" value="F:metal ion binding"/>
    <property type="evidence" value="ECO:0007669"/>
    <property type="project" value="UniProtKB-KW"/>
</dbReference>
<dbReference type="PRINTS" id="PR00397">
    <property type="entry name" value="SIROHAEM"/>
</dbReference>
<dbReference type="PROSITE" id="PS00365">
    <property type="entry name" value="NIR_SIR"/>
    <property type="match status" value="1"/>
</dbReference>
<evidence type="ECO:0000256" key="4">
    <source>
        <dbReference type="ARBA" id="ARBA00023002"/>
    </source>
</evidence>
<reference evidence="9 10" key="1">
    <citation type="journal article" date="2012" name="Stand. Genomic Sci.">
        <title>Complete genome sequence of the aerobic, heterotroph Marinithermus hydrothermalis type strain (T1(T)) from a deep-sea hydrothermal vent chimney.</title>
        <authorList>
            <person name="Copeland A."/>
            <person name="Gu W."/>
            <person name="Yasawong M."/>
            <person name="Lapidus A."/>
            <person name="Lucas S."/>
            <person name="Deshpande S."/>
            <person name="Pagani I."/>
            <person name="Tapia R."/>
            <person name="Cheng J.F."/>
            <person name="Goodwin L.A."/>
            <person name="Pitluck S."/>
            <person name="Liolios K."/>
            <person name="Ivanova N."/>
            <person name="Mavromatis K."/>
            <person name="Mikhailova N."/>
            <person name="Pati A."/>
            <person name="Chen A."/>
            <person name="Palaniappan K."/>
            <person name="Land M."/>
            <person name="Pan C."/>
            <person name="Brambilla E.M."/>
            <person name="Rohde M."/>
            <person name="Tindall B.J."/>
            <person name="Sikorski J."/>
            <person name="Goker M."/>
            <person name="Detter J.C."/>
            <person name="Bristow J."/>
            <person name="Eisen J.A."/>
            <person name="Markowitz V."/>
            <person name="Hugenholtz P."/>
            <person name="Kyrpides N.C."/>
            <person name="Klenk H.P."/>
            <person name="Woyke T."/>
        </authorList>
    </citation>
    <scope>NUCLEOTIDE SEQUENCE [LARGE SCALE GENOMIC DNA]</scope>
    <source>
        <strain evidence="10">DSM 14884 / JCM 11576 / T1</strain>
    </source>
</reference>